<accession>A0ABX8RX52</accession>
<protein>
    <submittedName>
        <fullName evidence="1">Uncharacterized protein</fullName>
    </submittedName>
</protein>
<dbReference type="EMBL" id="CP078145">
    <property type="protein sequence ID" value="QXN94233.1"/>
    <property type="molecule type" value="Genomic_DNA"/>
</dbReference>
<sequence length="87" mass="9888">METGLMSDMNKRNLVYFENPSMRGLYDCMEEWQQATDRRLLSISVQQDRDNYCCIALTNPSEVVITSADGHNHANVTRFGTLAVDAQ</sequence>
<gene>
    <name evidence="1" type="ORF">KV110_14930</name>
</gene>
<name>A0ABX8RX52_NOCIO</name>
<evidence type="ECO:0000313" key="2">
    <source>
        <dbReference type="Proteomes" id="UP000694257"/>
    </source>
</evidence>
<organism evidence="1 2">
    <name type="scientific">Nocardia iowensis</name>
    <dbReference type="NCBI Taxonomy" id="204891"/>
    <lineage>
        <taxon>Bacteria</taxon>
        <taxon>Bacillati</taxon>
        <taxon>Actinomycetota</taxon>
        <taxon>Actinomycetes</taxon>
        <taxon>Mycobacteriales</taxon>
        <taxon>Nocardiaceae</taxon>
        <taxon>Nocardia</taxon>
    </lineage>
</organism>
<reference evidence="1 2" key="1">
    <citation type="submission" date="2021-07" db="EMBL/GenBank/DDBJ databases">
        <title>Whole Genome Sequence of Nocardia Iowensis.</title>
        <authorList>
            <person name="Lamm A."/>
            <person name="Collins-Fairclough A.M."/>
            <person name="Bunk B."/>
            <person name="Sproer C."/>
        </authorList>
    </citation>
    <scope>NUCLEOTIDE SEQUENCE [LARGE SCALE GENOMIC DNA]</scope>
    <source>
        <strain evidence="1 2">NRRL 5646</strain>
    </source>
</reference>
<evidence type="ECO:0000313" key="1">
    <source>
        <dbReference type="EMBL" id="QXN94233.1"/>
    </source>
</evidence>
<keyword evidence="2" id="KW-1185">Reference proteome</keyword>
<dbReference type="Proteomes" id="UP000694257">
    <property type="component" value="Chromosome"/>
</dbReference>
<proteinExistence type="predicted"/>